<dbReference type="EMBL" id="HG994369">
    <property type="protein sequence ID" value="CAF1923368.1"/>
    <property type="molecule type" value="Genomic_DNA"/>
</dbReference>
<feature type="compositionally biased region" description="Basic and acidic residues" evidence="1">
    <location>
        <begin position="1"/>
        <end position="10"/>
    </location>
</feature>
<evidence type="ECO:0000313" key="2">
    <source>
        <dbReference type="EMBL" id="CAF1923368.1"/>
    </source>
</evidence>
<gene>
    <name evidence="2" type="ORF">DARMORV10_C05P00340.1</name>
</gene>
<organism evidence="2">
    <name type="scientific">Brassica napus</name>
    <name type="common">Rape</name>
    <dbReference type="NCBI Taxonomy" id="3708"/>
    <lineage>
        <taxon>Eukaryota</taxon>
        <taxon>Viridiplantae</taxon>
        <taxon>Streptophyta</taxon>
        <taxon>Embryophyta</taxon>
        <taxon>Tracheophyta</taxon>
        <taxon>Spermatophyta</taxon>
        <taxon>Magnoliopsida</taxon>
        <taxon>eudicotyledons</taxon>
        <taxon>Gunneridae</taxon>
        <taxon>Pentapetalae</taxon>
        <taxon>rosids</taxon>
        <taxon>malvids</taxon>
        <taxon>Brassicales</taxon>
        <taxon>Brassicaceae</taxon>
        <taxon>Brassiceae</taxon>
        <taxon>Brassica</taxon>
    </lineage>
</organism>
<feature type="compositionally biased region" description="Basic and acidic residues" evidence="1">
    <location>
        <begin position="17"/>
        <end position="28"/>
    </location>
</feature>
<reference evidence="2" key="1">
    <citation type="submission" date="2021-01" db="EMBL/GenBank/DDBJ databases">
        <authorList>
            <consortium name="Genoscope - CEA"/>
            <person name="William W."/>
        </authorList>
    </citation>
    <scope>NUCLEOTIDE SEQUENCE</scope>
</reference>
<dbReference type="AlphaFoldDB" id="A0A816KZW2"/>
<evidence type="ECO:0000256" key="1">
    <source>
        <dbReference type="SAM" id="MobiDB-lite"/>
    </source>
</evidence>
<accession>A0A816KZW2</accession>
<protein>
    <submittedName>
        <fullName evidence="2">(rape) hypothetical protein</fullName>
    </submittedName>
</protein>
<name>A0A816KZW2_BRANA</name>
<feature type="compositionally biased region" description="Basic residues" evidence="1">
    <location>
        <begin position="29"/>
        <end position="42"/>
    </location>
</feature>
<proteinExistence type="predicted"/>
<sequence>MNLLQKDKNKEKKRKEISKLREKGDHRSTDRKRRIHRDRPHRGSVVSDRLDLELSRPHSTPIYTKNVSSDNIKHIATSATDFSSGNVSGQRHPPTCVLEALLLRLHKHQIPTRVLPPLLI</sequence>
<dbReference type="Proteomes" id="UP001295469">
    <property type="component" value="Chromosome C05"/>
</dbReference>
<feature type="non-terminal residue" evidence="2">
    <location>
        <position position="120"/>
    </location>
</feature>
<feature type="region of interest" description="Disordered" evidence="1">
    <location>
        <begin position="1"/>
        <end position="52"/>
    </location>
</feature>